<dbReference type="EMBL" id="JAVRRR010000105">
    <property type="protein sequence ID" value="KAK5146148.1"/>
    <property type="molecule type" value="Genomic_DNA"/>
</dbReference>
<dbReference type="Proteomes" id="UP001308179">
    <property type="component" value="Unassembled WGS sequence"/>
</dbReference>
<dbReference type="PANTHER" id="PTHR39614">
    <property type="entry name" value="INTEGRAL MEMBRANE PROTEIN"/>
    <property type="match status" value="1"/>
</dbReference>
<gene>
    <name evidence="4" type="ORF">LTR32_002222</name>
</gene>
<keyword evidence="5" id="KW-1185">Reference proteome</keyword>
<proteinExistence type="predicted"/>
<keyword evidence="2" id="KW-0812">Transmembrane</keyword>
<sequence>MSTAGLVPPGQYPPFATVTEDDHGAGIIIAAAMGIAFTSSVLVVRVFIRKYVNVGWQLDDTTLAISTVSLNLNLPWFLFRLIQSIKVLCWVQSSIVLAACADGLGKSLKLIPLQLQGRVQQYIKWAIQAIVASIIELAIFAAPVWLVWQLQKNLKVKLEIVIWFGSRLLVIIFTATRLRTFDQAGFATDPLLQEATYICLTQAELSYSIIAATIPAARTLVTDLITYYNSGGMGSAASTHGSRGNTYQMRTLKSKSSGRRESEHGYLGNAQNQRDNGDADSQELIIRKEAATQIGREEAY</sequence>
<evidence type="ECO:0000256" key="2">
    <source>
        <dbReference type="SAM" id="Phobius"/>
    </source>
</evidence>
<evidence type="ECO:0000259" key="3">
    <source>
        <dbReference type="Pfam" id="PF20684"/>
    </source>
</evidence>
<reference evidence="4 5" key="1">
    <citation type="submission" date="2023-08" db="EMBL/GenBank/DDBJ databases">
        <title>Black Yeasts Isolated from many extreme environments.</title>
        <authorList>
            <person name="Coleine C."/>
            <person name="Stajich J.E."/>
            <person name="Selbmann L."/>
        </authorList>
    </citation>
    <scope>NUCLEOTIDE SEQUENCE [LARGE SCALE GENOMIC DNA]</scope>
    <source>
        <strain evidence="4 5">CCFEE 5386</strain>
    </source>
</reference>
<feature type="domain" description="Rhodopsin" evidence="3">
    <location>
        <begin position="121"/>
        <end position="221"/>
    </location>
</feature>
<dbReference type="Pfam" id="PF20684">
    <property type="entry name" value="Fung_rhodopsin"/>
    <property type="match status" value="1"/>
</dbReference>
<organism evidence="4 5">
    <name type="scientific">Rachicladosporium monterosium</name>
    <dbReference type="NCBI Taxonomy" id="1507873"/>
    <lineage>
        <taxon>Eukaryota</taxon>
        <taxon>Fungi</taxon>
        <taxon>Dikarya</taxon>
        <taxon>Ascomycota</taxon>
        <taxon>Pezizomycotina</taxon>
        <taxon>Dothideomycetes</taxon>
        <taxon>Dothideomycetidae</taxon>
        <taxon>Cladosporiales</taxon>
        <taxon>Cladosporiaceae</taxon>
        <taxon>Rachicladosporium</taxon>
    </lineage>
</organism>
<evidence type="ECO:0000256" key="1">
    <source>
        <dbReference type="SAM" id="MobiDB-lite"/>
    </source>
</evidence>
<comment type="caution">
    <text evidence="4">The sequence shown here is derived from an EMBL/GenBank/DDBJ whole genome shotgun (WGS) entry which is preliminary data.</text>
</comment>
<feature type="compositionally biased region" description="Polar residues" evidence="1">
    <location>
        <begin position="236"/>
        <end position="251"/>
    </location>
</feature>
<accession>A0ABR0LB24</accession>
<feature type="transmembrane region" description="Helical" evidence="2">
    <location>
        <begin position="25"/>
        <end position="48"/>
    </location>
</feature>
<evidence type="ECO:0000313" key="4">
    <source>
        <dbReference type="EMBL" id="KAK5146148.1"/>
    </source>
</evidence>
<name>A0ABR0LB24_9PEZI</name>
<keyword evidence="2" id="KW-0472">Membrane</keyword>
<dbReference type="InterPro" id="IPR049326">
    <property type="entry name" value="Rhodopsin_dom_fungi"/>
</dbReference>
<dbReference type="PANTHER" id="PTHR39614:SF2">
    <property type="entry name" value="INTEGRAL MEMBRANE PROTEIN"/>
    <property type="match status" value="1"/>
</dbReference>
<feature type="region of interest" description="Disordered" evidence="1">
    <location>
        <begin position="236"/>
        <end position="282"/>
    </location>
</feature>
<evidence type="ECO:0000313" key="5">
    <source>
        <dbReference type="Proteomes" id="UP001308179"/>
    </source>
</evidence>
<protein>
    <recommendedName>
        <fullName evidence="3">Rhodopsin domain-containing protein</fullName>
    </recommendedName>
</protein>
<keyword evidence="2" id="KW-1133">Transmembrane helix</keyword>
<feature type="transmembrane region" description="Helical" evidence="2">
    <location>
        <begin position="125"/>
        <end position="148"/>
    </location>
</feature>